<evidence type="ECO:0000313" key="3">
    <source>
        <dbReference type="WBParaSite" id="PEQ_0001072001-mRNA-1"/>
    </source>
</evidence>
<reference evidence="3" key="1">
    <citation type="submission" date="2022-11" db="UniProtKB">
        <authorList>
            <consortium name="WormBaseParasite"/>
        </authorList>
    </citation>
    <scope>IDENTIFICATION</scope>
</reference>
<accession>A0A914RW46</accession>
<protein>
    <submittedName>
        <fullName evidence="3">Acetyl-CoA carboxylase central domain-containing protein</fullName>
    </submittedName>
</protein>
<dbReference type="Pfam" id="PF08326">
    <property type="entry name" value="ACC_central"/>
    <property type="match status" value="1"/>
</dbReference>
<dbReference type="AlphaFoldDB" id="A0A914RW46"/>
<dbReference type="GO" id="GO:0006633">
    <property type="term" value="P:fatty acid biosynthetic process"/>
    <property type="evidence" value="ECO:0007669"/>
    <property type="project" value="InterPro"/>
</dbReference>
<evidence type="ECO:0000259" key="1">
    <source>
        <dbReference type="Pfam" id="PF08326"/>
    </source>
</evidence>
<evidence type="ECO:0000313" key="2">
    <source>
        <dbReference type="Proteomes" id="UP000887564"/>
    </source>
</evidence>
<dbReference type="GO" id="GO:0003989">
    <property type="term" value="F:acetyl-CoA carboxylase activity"/>
    <property type="evidence" value="ECO:0007669"/>
    <property type="project" value="InterPro"/>
</dbReference>
<dbReference type="InterPro" id="IPR013537">
    <property type="entry name" value="AcCoA_COase_cen"/>
</dbReference>
<name>A0A914RW46_PAREQ</name>
<proteinExistence type="predicted"/>
<sequence length="200" mass="23208">MRAWLSGHRYDILEELVICIQETVLGVQSDLVSQLVVMVAPTESYPLYFYYDMNTREEVVSRRNVDFAHLPKLGLRRLEENYIIEKVRSPYSLGHLYRAVGKHDPTEHRFFYRAVVRVVDGYTARHVTCSLKKALKRAAGEIAVGLYRSNTIDRNHVFLFIDRTPSGSKIQMSPADWRNVVYKAYRDCKRIVIHFIASPA</sequence>
<organism evidence="2 3">
    <name type="scientific">Parascaris equorum</name>
    <name type="common">Equine roundworm</name>
    <dbReference type="NCBI Taxonomy" id="6256"/>
    <lineage>
        <taxon>Eukaryota</taxon>
        <taxon>Metazoa</taxon>
        <taxon>Ecdysozoa</taxon>
        <taxon>Nematoda</taxon>
        <taxon>Chromadorea</taxon>
        <taxon>Rhabditida</taxon>
        <taxon>Spirurina</taxon>
        <taxon>Ascaridomorpha</taxon>
        <taxon>Ascaridoidea</taxon>
        <taxon>Ascarididae</taxon>
        <taxon>Parascaris</taxon>
    </lineage>
</organism>
<dbReference type="Proteomes" id="UP000887564">
    <property type="component" value="Unplaced"/>
</dbReference>
<feature type="domain" description="Acetyl-CoA carboxylase central" evidence="1">
    <location>
        <begin position="28"/>
        <end position="162"/>
    </location>
</feature>
<dbReference type="WBParaSite" id="PEQ_0001072001-mRNA-1">
    <property type="protein sequence ID" value="PEQ_0001072001-mRNA-1"/>
    <property type="gene ID" value="PEQ_0001072001"/>
</dbReference>
<dbReference type="GO" id="GO:0005524">
    <property type="term" value="F:ATP binding"/>
    <property type="evidence" value="ECO:0007669"/>
    <property type="project" value="InterPro"/>
</dbReference>
<keyword evidence="2" id="KW-1185">Reference proteome</keyword>